<keyword evidence="3" id="KW-1133">Transmembrane helix</keyword>
<dbReference type="PROSITE" id="PS50977">
    <property type="entry name" value="HTH_TETR_2"/>
    <property type="match status" value="1"/>
</dbReference>
<dbReference type="InterPro" id="IPR050624">
    <property type="entry name" value="HTH-type_Tx_Regulator"/>
</dbReference>
<feature type="DNA-binding region" description="H-T-H motif" evidence="2">
    <location>
        <begin position="26"/>
        <end position="45"/>
    </location>
</feature>
<comment type="caution">
    <text evidence="5">The sequence shown here is derived from an EMBL/GenBank/DDBJ whole genome shotgun (WGS) entry which is preliminary data.</text>
</comment>
<gene>
    <name evidence="5" type="ORF">IAA97_08110</name>
</gene>
<feature type="transmembrane region" description="Helical" evidence="3">
    <location>
        <begin position="133"/>
        <end position="153"/>
    </location>
</feature>
<dbReference type="InterPro" id="IPR039532">
    <property type="entry name" value="TetR_C_Firmicutes"/>
</dbReference>
<dbReference type="EMBL" id="JADIMT010000093">
    <property type="protein sequence ID" value="MBO8436926.1"/>
    <property type="molecule type" value="Genomic_DNA"/>
</dbReference>
<proteinExistence type="predicted"/>
<sequence>MSDITRKAIADALKRLLMEKPLSRVTVMDIAAECGISRMTFYYHFRDIYDLVGWIISSDIAIILSGRKTHDTWQDGFLSVFQAVEKNHVFVFNVYNSMSREQLERSLTGPVTELLLSVLKEATVQKKLKDDEMFFIASFYSYAFIGVMLDWIGSGMREKPELMIKRIECVMAGSFENAAGRFSSLQ</sequence>
<dbReference type="AlphaFoldDB" id="A0A9D9H5B4"/>
<dbReference type="Pfam" id="PF14278">
    <property type="entry name" value="TetR_C_8"/>
    <property type="match status" value="1"/>
</dbReference>
<dbReference type="SUPFAM" id="SSF46689">
    <property type="entry name" value="Homeodomain-like"/>
    <property type="match status" value="1"/>
</dbReference>
<dbReference type="PANTHER" id="PTHR43479:SF7">
    <property type="entry name" value="TETR-FAMILY TRANSCRIPTIONAL REGULATOR"/>
    <property type="match status" value="1"/>
</dbReference>
<evidence type="ECO:0000259" key="4">
    <source>
        <dbReference type="PROSITE" id="PS50977"/>
    </source>
</evidence>
<protein>
    <submittedName>
        <fullName evidence="5">TetR/AcrR family transcriptional regulator</fullName>
    </submittedName>
</protein>
<feature type="domain" description="HTH tetR-type" evidence="4">
    <location>
        <begin position="3"/>
        <end position="63"/>
    </location>
</feature>
<reference evidence="5" key="1">
    <citation type="submission" date="2020-10" db="EMBL/GenBank/DDBJ databases">
        <authorList>
            <person name="Gilroy R."/>
        </authorList>
    </citation>
    <scope>NUCLEOTIDE SEQUENCE</scope>
    <source>
        <strain evidence="5">7293</strain>
    </source>
</reference>
<evidence type="ECO:0000313" key="5">
    <source>
        <dbReference type="EMBL" id="MBO8436926.1"/>
    </source>
</evidence>
<name>A0A9D9H5B4_9SPIO</name>
<accession>A0A9D9H5B4</accession>
<keyword evidence="3" id="KW-0472">Membrane</keyword>
<keyword evidence="1 2" id="KW-0238">DNA-binding</keyword>
<dbReference type="Pfam" id="PF00440">
    <property type="entry name" value="TetR_N"/>
    <property type="match status" value="1"/>
</dbReference>
<dbReference type="InterPro" id="IPR009057">
    <property type="entry name" value="Homeodomain-like_sf"/>
</dbReference>
<dbReference type="Gene3D" id="1.10.357.10">
    <property type="entry name" value="Tetracycline Repressor, domain 2"/>
    <property type="match status" value="1"/>
</dbReference>
<evidence type="ECO:0000256" key="1">
    <source>
        <dbReference type="ARBA" id="ARBA00023125"/>
    </source>
</evidence>
<evidence type="ECO:0000256" key="3">
    <source>
        <dbReference type="SAM" id="Phobius"/>
    </source>
</evidence>
<reference evidence="5" key="2">
    <citation type="journal article" date="2021" name="PeerJ">
        <title>Extensive microbial diversity within the chicken gut microbiome revealed by metagenomics and culture.</title>
        <authorList>
            <person name="Gilroy R."/>
            <person name="Ravi A."/>
            <person name="Getino M."/>
            <person name="Pursley I."/>
            <person name="Horton D.L."/>
            <person name="Alikhan N.F."/>
            <person name="Baker D."/>
            <person name="Gharbi K."/>
            <person name="Hall N."/>
            <person name="Watson M."/>
            <person name="Adriaenssens E.M."/>
            <person name="Foster-Nyarko E."/>
            <person name="Jarju S."/>
            <person name="Secka A."/>
            <person name="Antonio M."/>
            <person name="Oren A."/>
            <person name="Chaudhuri R.R."/>
            <person name="La Ragione R."/>
            <person name="Hildebrand F."/>
            <person name="Pallen M.J."/>
        </authorList>
    </citation>
    <scope>NUCLEOTIDE SEQUENCE</scope>
    <source>
        <strain evidence="5">7293</strain>
    </source>
</reference>
<dbReference type="InterPro" id="IPR001647">
    <property type="entry name" value="HTH_TetR"/>
</dbReference>
<dbReference type="Proteomes" id="UP000823615">
    <property type="component" value="Unassembled WGS sequence"/>
</dbReference>
<keyword evidence="3" id="KW-0812">Transmembrane</keyword>
<dbReference type="GO" id="GO:0003677">
    <property type="term" value="F:DNA binding"/>
    <property type="evidence" value="ECO:0007669"/>
    <property type="project" value="UniProtKB-UniRule"/>
</dbReference>
<evidence type="ECO:0000313" key="6">
    <source>
        <dbReference type="Proteomes" id="UP000823615"/>
    </source>
</evidence>
<organism evidence="5 6">
    <name type="scientific">Candidatus Ornithospirochaeta stercoripullorum</name>
    <dbReference type="NCBI Taxonomy" id="2840899"/>
    <lineage>
        <taxon>Bacteria</taxon>
        <taxon>Pseudomonadati</taxon>
        <taxon>Spirochaetota</taxon>
        <taxon>Spirochaetia</taxon>
        <taxon>Spirochaetales</taxon>
        <taxon>Spirochaetaceae</taxon>
        <taxon>Spirochaetaceae incertae sedis</taxon>
        <taxon>Candidatus Ornithospirochaeta</taxon>
    </lineage>
</organism>
<dbReference type="PANTHER" id="PTHR43479">
    <property type="entry name" value="ACREF/ENVCD OPERON REPRESSOR-RELATED"/>
    <property type="match status" value="1"/>
</dbReference>
<evidence type="ECO:0000256" key="2">
    <source>
        <dbReference type="PROSITE-ProRule" id="PRU00335"/>
    </source>
</evidence>